<evidence type="ECO:0000256" key="1">
    <source>
        <dbReference type="SAM" id="MobiDB-lite"/>
    </source>
</evidence>
<feature type="compositionally biased region" description="Low complexity" evidence="1">
    <location>
        <begin position="1"/>
        <end position="13"/>
    </location>
</feature>
<reference evidence="3 4" key="1">
    <citation type="journal article" date="2019" name="Int. J. Syst. Evol. Microbiol.">
        <title>The Global Catalogue of Microorganisms (GCM) 10K type strain sequencing project: providing services to taxonomists for standard genome sequencing and annotation.</title>
        <authorList>
            <consortium name="The Broad Institute Genomics Platform"/>
            <consortium name="The Broad Institute Genome Sequencing Center for Infectious Disease"/>
            <person name="Wu L."/>
            <person name="Ma J."/>
        </authorList>
    </citation>
    <scope>NUCLEOTIDE SEQUENCE [LARGE SCALE GENOMIC DNA]</scope>
    <source>
        <strain evidence="3 4">CGMCC 1.3239</strain>
    </source>
</reference>
<feature type="domain" description="Intracellular proteinase inhibitor BsuPI" evidence="2">
    <location>
        <begin position="20"/>
        <end position="108"/>
    </location>
</feature>
<dbReference type="InterPro" id="IPR038144">
    <property type="entry name" value="IPI"/>
</dbReference>
<accession>A0ABD5SCM4</accession>
<keyword evidence="4" id="KW-1185">Reference proteome</keyword>
<dbReference type="Pfam" id="PF12690">
    <property type="entry name" value="BsuPI"/>
    <property type="match status" value="1"/>
</dbReference>
<evidence type="ECO:0000313" key="3">
    <source>
        <dbReference type="EMBL" id="MFC6754580.1"/>
    </source>
</evidence>
<feature type="region of interest" description="Disordered" evidence="1">
    <location>
        <begin position="1"/>
        <end position="21"/>
    </location>
</feature>
<dbReference type="EMBL" id="JBHSWW010000301">
    <property type="protein sequence ID" value="MFC6754580.1"/>
    <property type="molecule type" value="Genomic_DNA"/>
</dbReference>
<evidence type="ECO:0000259" key="2">
    <source>
        <dbReference type="Pfam" id="PF12690"/>
    </source>
</evidence>
<gene>
    <name evidence="3" type="ORF">ACFQEU_14095</name>
</gene>
<organism evidence="3 4">
    <name type="scientific">Halorubrum tibetense</name>
    <dbReference type="NCBI Taxonomy" id="175631"/>
    <lineage>
        <taxon>Archaea</taxon>
        <taxon>Methanobacteriati</taxon>
        <taxon>Methanobacteriota</taxon>
        <taxon>Stenosarchaea group</taxon>
        <taxon>Halobacteria</taxon>
        <taxon>Halobacteriales</taxon>
        <taxon>Haloferacaceae</taxon>
        <taxon>Halorubrum</taxon>
    </lineage>
</organism>
<proteinExistence type="predicted"/>
<dbReference type="InterPro" id="IPR020481">
    <property type="entry name" value="Intracell_prot_inh_BsuPI"/>
</dbReference>
<evidence type="ECO:0000313" key="4">
    <source>
        <dbReference type="Proteomes" id="UP001596442"/>
    </source>
</evidence>
<comment type="caution">
    <text evidence="3">The sequence shown here is derived from an EMBL/GenBank/DDBJ whole genome shotgun (WGS) entry which is preliminary data.</text>
</comment>
<sequence>MSTLHTSLTATTADGDEDGDDRDIALALTVRNDGDEPLTLRFRTGQRADFVARDIETGDSVWRHAEGRMFTQVLGSETLDPNDSATYEGAWSDPPAGEYRVVGELAAEDHDATAETTVTVA</sequence>
<dbReference type="RefSeq" id="WP_379783178.1">
    <property type="nucleotide sequence ID" value="NZ_JBHSWW010000301.1"/>
</dbReference>
<dbReference type="Proteomes" id="UP001596442">
    <property type="component" value="Unassembled WGS sequence"/>
</dbReference>
<dbReference type="AlphaFoldDB" id="A0ABD5SCM4"/>
<protein>
    <recommendedName>
        <fullName evidence="2">Intracellular proteinase inhibitor BsuPI domain-containing protein</fullName>
    </recommendedName>
</protein>
<name>A0ABD5SCM4_9EURY</name>
<dbReference type="Gene3D" id="2.60.40.2360">
    <property type="entry name" value="Intracellular proteinase inhibitor BsuPI"/>
    <property type="match status" value="1"/>
</dbReference>